<dbReference type="Pfam" id="PF01339">
    <property type="entry name" value="CheB_methylest"/>
    <property type="match status" value="1"/>
</dbReference>
<dbReference type="InterPro" id="IPR000673">
    <property type="entry name" value="Sig_transdc_resp-reg_Me-estase"/>
</dbReference>
<evidence type="ECO:0000256" key="1">
    <source>
        <dbReference type="ARBA" id="ARBA00022801"/>
    </source>
</evidence>
<evidence type="ECO:0000256" key="4">
    <source>
        <dbReference type="SAM" id="MobiDB-lite"/>
    </source>
</evidence>
<proteinExistence type="predicted"/>
<comment type="catalytic activity">
    <reaction evidence="3">
        <text>[protein]-L-glutamate 5-O-methyl ester + H2O = L-glutamyl-[protein] + methanol + H(+)</text>
        <dbReference type="Rhea" id="RHEA:23236"/>
        <dbReference type="Rhea" id="RHEA-COMP:10208"/>
        <dbReference type="Rhea" id="RHEA-COMP:10311"/>
        <dbReference type="ChEBI" id="CHEBI:15377"/>
        <dbReference type="ChEBI" id="CHEBI:15378"/>
        <dbReference type="ChEBI" id="CHEBI:17790"/>
        <dbReference type="ChEBI" id="CHEBI:29973"/>
        <dbReference type="ChEBI" id="CHEBI:82795"/>
        <dbReference type="EC" id="3.1.1.61"/>
    </reaction>
</comment>
<sequence>MVLTGYLDDGTSGLWCIQRLGGVTVVQDPDDADSPAMPTNALEFVQADHIVPLAELGALLVRLTAEPAAARPKVPKVYNELLGIEVSIAKNASAFEMGIIDQGQLTAFTCPDCHGALTQLIEGKIIRFRCHTGHAYTISALLSEVSESVESLLYQSMRGLEESKMLLQHLGEHFAKDGQPSVADVFMSKAAHTEKQARALRKSIFRHQAFSGDLAPRSARNRPSGPKWERIWGA</sequence>
<name>A0A8T9QCZ3_9BACT</name>
<dbReference type="GO" id="GO:0008984">
    <property type="term" value="F:protein-glutamate methylesterase activity"/>
    <property type="evidence" value="ECO:0007669"/>
    <property type="project" value="UniProtKB-EC"/>
</dbReference>
<protein>
    <recommendedName>
        <fullName evidence="2">protein-glutamate methylesterase</fullName>
        <ecNumber evidence="2">3.1.1.61</ecNumber>
    </recommendedName>
</protein>
<evidence type="ECO:0000313" key="7">
    <source>
        <dbReference type="Proteomes" id="UP000831796"/>
    </source>
</evidence>
<dbReference type="PANTHER" id="PTHR42872:SF6">
    <property type="entry name" value="PROTEIN-GLUTAMATE METHYLESTERASE_PROTEIN-GLUTAMINE GLUTAMINASE"/>
    <property type="match status" value="1"/>
</dbReference>
<dbReference type="Proteomes" id="UP000831796">
    <property type="component" value="Chromosome"/>
</dbReference>
<reference evidence="6" key="1">
    <citation type="submission" date="2022-04" db="EMBL/GenBank/DDBJ databases">
        <title>Hymenobacter sp. isolated from the air.</title>
        <authorList>
            <person name="Won M."/>
            <person name="Lee C.-M."/>
            <person name="Woen H.-Y."/>
            <person name="Kwon S.-W."/>
        </authorList>
    </citation>
    <scope>NUCLEOTIDE SEQUENCE</scope>
    <source>
        <strain evidence="6">5116S-3</strain>
    </source>
</reference>
<dbReference type="KEGG" id="hcu:MUN79_01525"/>
<dbReference type="GO" id="GO:0005737">
    <property type="term" value="C:cytoplasm"/>
    <property type="evidence" value="ECO:0007669"/>
    <property type="project" value="InterPro"/>
</dbReference>
<feature type="domain" description="CheB-type methylesterase" evidence="5">
    <location>
        <begin position="2"/>
        <end position="59"/>
    </location>
</feature>
<dbReference type="EMBL" id="CP095046">
    <property type="protein sequence ID" value="UOQ72703.1"/>
    <property type="molecule type" value="Genomic_DNA"/>
</dbReference>
<dbReference type="AlphaFoldDB" id="A0A8T9QCZ3"/>
<keyword evidence="7" id="KW-1185">Reference proteome</keyword>
<evidence type="ECO:0000313" key="6">
    <source>
        <dbReference type="EMBL" id="UOQ72703.1"/>
    </source>
</evidence>
<gene>
    <name evidence="6" type="ORF">MUN79_01525</name>
</gene>
<feature type="region of interest" description="Disordered" evidence="4">
    <location>
        <begin position="215"/>
        <end position="234"/>
    </location>
</feature>
<dbReference type="InterPro" id="IPR035909">
    <property type="entry name" value="CheB_C"/>
</dbReference>
<dbReference type="EC" id="3.1.1.61" evidence="2"/>
<evidence type="ECO:0000256" key="2">
    <source>
        <dbReference type="ARBA" id="ARBA00039140"/>
    </source>
</evidence>
<dbReference type="SUPFAM" id="SSF52738">
    <property type="entry name" value="Methylesterase CheB, C-terminal domain"/>
    <property type="match status" value="1"/>
</dbReference>
<accession>A0A8T9QCZ3</accession>
<organism evidence="6 7">
    <name type="scientific">Hymenobacter cellulosilyticus</name>
    <dbReference type="NCBI Taxonomy" id="2932248"/>
    <lineage>
        <taxon>Bacteria</taxon>
        <taxon>Pseudomonadati</taxon>
        <taxon>Bacteroidota</taxon>
        <taxon>Cytophagia</taxon>
        <taxon>Cytophagales</taxon>
        <taxon>Hymenobacteraceae</taxon>
        <taxon>Hymenobacter</taxon>
    </lineage>
</organism>
<evidence type="ECO:0000256" key="3">
    <source>
        <dbReference type="ARBA" id="ARBA00048267"/>
    </source>
</evidence>
<dbReference type="Gene3D" id="3.40.50.180">
    <property type="entry name" value="Methylesterase CheB, C-terminal domain"/>
    <property type="match status" value="1"/>
</dbReference>
<dbReference type="PANTHER" id="PTHR42872">
    <property type="entry name" value="PROTEIN-GLUTAMATE METHYLESTERASE/PROTEIN-GLUTAMINE GLUTAMINASE"/>
    <property type="match status" value="1"/>
</dbReference>
<dbReference type="GO" id="GO:0000156">
    <property type="term" value="F:phosphorelay response regulator activity"/>
    <property type="evidence" value="ECO:0007669"/>
    <property type="project" value="InterPro"/>
</dbReference>
<evidence type="ECO:0000259" key="5">
    <source>
        <dbReference type="Pfam" id="PF01339"/>
    </source>
</evidence>
<dbReference type="GO" id="GO:0006935">
    <property type="term" value="P:chemotaxis"/>
    <property type="evidence" value="ECO:0007669"/>
    <property type="project" value="InterPro"/>
</dbReference>
<keyword evidence="1" id="KW-0378">Hydrolase</keyword>